<dbReference type="SUPFAM" id="SSF53187">
    <property type="entry name" value="Zn-dependent exopeptidases"/>
    <property type="match status" value="1"/>
</dbReference>
<accession>A0A8A0RKP2</accession>
<dbReference type="PANTHER" id="PTHR43808:SF27">
    <property type="entry name" value="PROTEIN ROCB"/>
    <property type="match status" value="1"/>
</dbReference>
<evidence type="ECO:0000313" key="1">
    <source>
        <dbReference type="EMBL" id="QSQ08284.1"/>
    </source>
</evidence>
<dbReference type="Gene3D" id="3.40.630.10">
    <property type="entry name" value="Zn peptidases"/>
    <property type="match status" value="1"/>
</dbReference>
<proteinExistence type="predicted"/>
<sequence length="554" mass="63989">MEKRGFYERVKELTVKLVECPSIMGTPGERKIAELIYEEFSRLEYFKTKKENLRFVPVPDDHLGRKCVFALIEGEKNPSKETVVLLGHIDTVRIEDFGKLKPFAFSPERLKEELSKLALREDVLEDIKTGEWLFGRGSYDMKSGVAAHMAVIERLSRETDNLSGNVLFVGAPDEEDMSSGALAAVKELRKMQEQGYEFISLINADYTSPRYPKDPHYYVYLGTVGKLLPSFFITGRETHVGQSFEGFDSNQLAAELTRLIDMNTGLCDEAEGEVPPPPISLKVRDLKEKYDVQTPFISQAYYNFFTHKMSPSDVMDRMKEIALKAFENTINRLNEEYKKYCQICSIPYEELPWKPLVYSYEDFYRKVMDKAGPVLKDRLEELHDQLLADPDIDLREHSLRIVEEIWKWSREAKDKVPCIVIYFSSAFSPRVYMKGERPEEMRLIEAVRESVQKISEETGTSIKLKKFYPYISDMSFFAVSDDSESVEVLKKNMPGWGKKYTLDIEDIRALNIPMVNIGPHGKDAHKITERVYMPYSFEAVPKIIYDTVKRLLGR</sequence>
<dbReference type="Proteomes" id="UP000662904">
    <property type="component" value="Chromosome"/>
</dbReference>
<organism evidence="1 2">
    <name type="scientific">Koleobacter methoxysyntrophicus</name>
    <dbReference type="NCBI Taxonomy" id="2751313"/>
    <lineage>
        <taxon>Bacteria</taxon>
        <taxon>Bacillati</taxon>
        <taxon>Bacillota</taxon>
        <taxon>Clostridia</taxon>
        <taxon>Koleobacterales</taxon>
        <taxon>Koleobacteraceae</taxon>
        <taxon>Koleobacter</taxon>
    </lineage>
</organism>
<dbReference type="InterPro" id="IPR050072">
    <property type="entry name" value="Peptidase_M20A"/>
</dbReference>
<dbReference type="Pfam" id="PF01546">
    <property type="entry name" value="Peptidase_M20"/>
    <property type="match status" value="1"/>
</dbReference>
<keyword evidence="2" id="KW-1185">Reference proteome</keyword>
<evidence type="ECO:0000313" key="2">
    <source>
        <dbReference type="Proteomes" id="UP000662904"/>
    </source>
</evidence>
<name>A0A8A0RKP2_9FIRM</name>
<dbReference type="RefSeq" id="WP_206708504.1">
    <property type="nucleotide sequence ID" value="NZ_CP059066.1"/>
</dbReference>
<dbReference type="PIRSF" id="PIRSF010386">
    <property type="entry name" value="RocB"/>
    <property type="match status" value="1"/>
</dbReference>
<dbReference type="InterPro" id="IPR002933">
    <property type="entry name" value="Peptidase_M20"/>
</dbReference>
<dbReference type="InterPro" id="IPR012166">
    <property type="entry name" value="Uncharacterised_RocB"/>
</dbReference>
<reference evidence="1" key="1">
    <citation type="submission" date="2020-07" db="EMBL/GenBank/DDBJ databases">
        <title>Koleobacter methoxysyntrophicus gen. nov., sp. nov., a novel anaerobic bacterium isolated from deep subsurface oil field and proposal of Koleobacterales ord. nov. in the phylum Firmicutes.</title>
        <authorList>
            <person name="Sakamoto S."/>
            <person name="Tamaki H."/>
        </authorList>
    </citation>
    <scope>NUCLEOTIDE SEQUENCE</scope>
    <source>
        <strain evidence="1">NRmbB1</strain>
    </source>
</reference>
<dbReference type="PANTHER" id="PTHR43808">
    <property type="entry name" value="ACETYLORNITHINE DEACETYLASE"/>
    <property type="match status" value="1"/>
</dbReference>
<dbReference type="KEGG" id="kme:H0A61_00604"/>
<dbReference type="AlphaFoldDB" id="A0A8A0RKP2"/>
<dbReference type="GO" id="GO:0016787">
    <property type="term" value="F:hydrolase activity"/>
    <property type="evidence" value="ECO:0007669"/>
    <property type="project" value="InterPro"/>
</dbReference>
<gene>
    <name evidence="1" type="primary">rocB_2</name>
    <name evidence="1" type="ORF">H0A61_00604</name>
</gene>
<dbReference type="EMBL" id="CP059066">
    <property type="protein sequence ID" value="QSQ08284.1"/>
    <property type="molecule type" value="Genomic_DNA"/>
</dbReference>
<protein>
    <submittedName>
        <fullName evidence="1">Protein RocB</fullName>
    </submittedName>
</protein>